<dbReference type="InterPro" id="IPR012610">
    <property type="entry name" value="SASP_SspH"/>
</dbReference>
<organism evidence="5 6">
    <name type="scientific">Niallia taxi</name>
    <dbReference type="NCBI Taxonomy" id="2499688"/>
    <lineage>
        <taxon>Bacteria</taxon>
        <taxon>Bacillati</taxon>
        <taxon>Bacillota</taxon>
        <taxon>Bacilli</taxon>
        <taxon>Bacillales</taxon>
        <taxon>Bacillaceae</taxon>
        <taxon>Niallia</taxon>
    </lineage>
</organism>
<dbReference type="GO" id="GO:0030436">
    <property type="term" value="P:asexual sporulation"/>
    <property type="evidence" value="ECO:0007669"/>
    <property type="project" value="UniProtKB-UniRule"/>
</dbReference>
<comment type="induction">
    <text evidence="4">Expressed only in the forespore compartment of sporulating cells.</text>
</comment>
<evidence type="ECO:0000256" key="1">
    <source>
        <dbReference type="ARBA" id="ARBA00004288"/>
    </source>
</evidence>
<comment type="subcellular location">
    <subcellularLocation>
        <location evidence="1 4">Spore core</location>
    </subcellularLocation>
</comment>
<dbReference type="NCBIfam" id="TIGR02861">
    <property type="entry name" value="SASP_H"/>
    <property type="match status" value="1"/>
</dbReference>
<evidence type="ECO:0000256" key="3">
    <source>
        <dbReference type="ARBA" id="ARBA00022969"/>
    </source>
</evidence>
<dbReference type="GO" id="GO:0042601">
    <property type="term" value="C:endospore-forming forespore"/>
    <property type="evidence" value="ECO:0007669"/>
    <property type="project" value="InterPro"/>
</dbReference>
<dbReference type="RefSeq" id="WP_127741229.1">
    <property type="nucleotide sequence ID" value="NZ_CAJCKN010000083.1"/>
</dbReference>
<name>A0A437K5B5_9BACI</name>
<accession>A0A437K5B5</accession>
<reference evidence="5 6" key="1">
    <citation type="submission" date="2019-01" db="EMBL/GenBank/DDBJ databases">
        <title>Bacillus sp. M5HDSG1-1, whole genome shotgun sequence.</title>
        <authorList>
            <person name="Tuo L."/>
        </authorList>
    </citation>
    <scope>NUCLEOTIDE SEQUENCE [LARGE SCALE GENOMIC DNA]</scope>
    <source>
        <strain evidence="5 6">M5HDSG1-1</strain>
    </source>
</reference>
<dbReference type="GeneID" id="87617782"/>
<dbReference type="Proteomes" id="UP000288024">
    <property type="component" value="Unassembled WGS sequence"/>
</dbReference>
<comment type="caution">
    <text evidence="5">The sequence shown here is derived from an EMBL/GenBank/DDBJ whole genome shotgun (WGS) entry which is preliminary data.</text>
</comment>
<evidence type="ECO:0000313" key="6">
    <source>
        <dbReference type="Proteomes" id="UP000288024"/>
    </source>
</evidence>
<evidence type="ECO:0000256" key="2">
    <source>
        <dbReference type="ARBA" id="ARBA00006573"/>
    </source>
</evidence>
<dbReference type="GO" id="GO:0030435">
    <property type="term" value="P:sporulation resulting in formation of a cellular spore"/>
    <property type="evidence" value="ECO:0007669"/>
    <property type="project" value="UniProtKB-KW"/>
</dbReference>
<protein>
    <recommendedName>
        <fullName evidence="4">Small, acid-soluble spore protein H</fullName>
        <shortName evidence="4">SASP H</shortName>
    </recommendedName>
</protein>
<evidence type="ECO:0000313" key="5">
    <source>
        <dbReference type="EMBL" id="RVT57935.1"/>
    </source>
</evidence>
<dbReference type="EMBL" id="RZTZ01000014">
    <property type="protein sequence ID" value="RVT57935.1"/>
    <property type="molecule type" value="Genomic_DNA"/>
</dbReference>
<dbReference type="AlphaFoldDB" id="A0A437K5B5"/>
<sequence length="60" mass="6876">MNVGRAIEIMNAGEIVHVSYNGEQIFIQNVNEDSKTARIYTKNNPEQELEVDVLQLIEEQ</sequence>
<comment type="similarity">
    <text evidence="2 4">Belongs to the SspH family.</text>
</comment>
<keyword evidence="3 4" id="KW-0749">Sporulation</keyword>
<proteinExistence type="evidence at transcript level"/>
<evidence type="ECO:0000256" key="4">
    <source>
        <dbReference type="HAMAP-Rule" id="MF_00667"/>
    </source>
</evidence>
<keyword evidence="6" id="KW-1185">Reference proteome</keyword>
<dbReference type="HAMAP" id="MF_00667">
    <property type="entry name" value="SspH"/>
    <property type="match status" value="1"/>
</dbReference>
<dbReference type="Pfam" id="PF08141">
    <property type="entry name" value="SspH"/>
    <property type="match status" value="1"/>
</dbReference>
<gene>
    <name evidence="4" type="primary">sspH</name>
    <name evidence="5" type="ORF">EM808_23045</name>
</gene>